<proteinExistence type="predicted"/>
<dbReference type="AlphaFoldDB" id="A0A2P2R365"/>
<dbReference type="EMBL" id="GGEC01093090">
    <property type="protein sequence ID" value="MBX73574.1"/>
    <property type="molecule type" value="Transcribed_RNA"/>
</dbReference>
<name>A0A2P2R365_RHIMU</name>
<sequence>MLLNVLICLCSDDIQEKTVITFIVFWLFITG</sequence>
<protein>
    <submittedName>
        <fullName evidence="1">Uncharacterized protein</fullName>
    </submittedName>
</protein>
<evidence type="ECO:0000313" key="1">
    <source>
        <dbReference type="EMBL" id="MBX73574.1"/>
    </source>
</evidence>
<accession>A0A2P2R365</accession>
<organism evidence="1">
    <name type="scientific">Rhizophora mucronata</name>
    <name type="common">Asiatic mangrove</name>
    <dbReference type="NCBI Taxonomy" id="61149"/>
    <lineage>
        <taxon>Eukaryota</taxon>
        <taxon>Viridiplantae</taxon>
        <taxon>Streptophyta</taxon>
        <taxon>Embryophyta</taxon>
        <taxon>Tracheophyta</taxon>
        <taxon>Spermatophyta</taxon>
        <taxon>Magnoliopsida</taxon>
        <taxon>eudicotyledons</taxon>
        <taxon>Gunneridae</taxon>
        <taxon>Pentapetalae</taxon>
        <taxon>rosids</taxon>
        <taxon>fabids</taxon>
        <taxon>Malpighiales</taxon>
        <taxon>Rhizophoraceae</taxon>
        <taxon>Rhizophora</taxon>
    </lineage>
</organism>
<reference evidence="1" key="1">
    <citation type="submission" date="2018-02" db="EMBL/GenBank/DDBJ databases">
        <title>Rhizophora mucronata_Transcriptome.</title>
        <authorList>
            <person name="Meera S.P."/>
            <person name="Sreeshan A."/>
            <person name="Augustine A."/>
        </authorList>
    </citation>
    <scope>NUCLEOTIDE SEQUENCE</scope>
    <source>
        <tissue evidence="1">Leaf</tissue>
    </source>
</reference>